<proteinExistence type="predicted"/>
<evidence type="ECO:0000313" key="3">
    <source>
        <dbReference type="Proteomes" id="UP001432180"/>
    </source>
</evidence>
<dbReference type="RefSeq" id="WP_328987030.1">
    <property type="nucleotide sequence ID" value="NZ_CP121472.1"/>
</dbReference>
<evidence type="ECO:0000313" key="2">
    <source>
        <dbReference type="EMBL" id="WPL16481.1"/>
    </source>
</evidence>
<evidence type="ECO:0000256" key="1">
    <source>
        <dbReference type="SAM" id="Phobius"/>
    </source>
</evidence>
<reference evidence="2 3" key="1">
    <citation type="journal article" date="2023" name="Microorganisms">
        <title>Thiorhodovibrio frisius and Trv. litoralis spp. nov., Two Novel Members from a Clade of Fastidious Purple Sulfur Bacteria That Exhibit Unique Red-Shifted Light-Harvesting Capabilities.</title>
        <authorList>
            <person name="Methner A."/>
            <person name="Kuzyk S.B."/>
            <person name="Petersen J."/>
            <person name="Bauer S."/>
            <person name="Brinkmann H."/>
            <person name="Sichau K."/>
            <person name="Wanner G."/>
            <person name="Wolf J."/>
            <person name="Neumann-Schaal M."/>
            <person name="Henke P."/>
            <person name="Tank M."/>
            <person name="Sproer C."/>
            <person name="Bunk B."/>
            <person name="Overmann J."/>
        </authorList>
    </citation>
    <scope>NUCLEOTIDE SEQUENCE [LARGE SCALE GENOMIC DNA]</scope>
    <source>
        <strain evidence="2 3">DSM 6702</strain>
    </source>
</reference>
<feature type="transmembrane region" description="Helical" evidence="1">
    <location>
        <begin position="27"/>
        <end position="52"/>
    </location>
</feature>
<gene>
    <name evidence="2" type="ORF">Thiowin_01437</name>
</gene>
<dbReference type="EMBL" id="CP121472">
    <property type="protein sequence ID" value="WPL16481.1"/>
    <property type="molecule type" value="Genomic_DNA"/>
</dbReference>
<name>A0ABZ0S8L4_9GAMM</name>
<protein>
    <submittedName>
        <fullName evidence="2">Integral membrane protein</fullName>
    </submittedName>
</protein>
<sequence>MNTYDFNPSQIPQRRFTIPRLPSTQPAILIALLVTVGILTYFVGLMMVTPILGYASWHAYRETLIPESSAEQGVETGI</sequence>
<accession>A0ABZ0S8L4</accession>
<keyword evidence="1" id="KW-1133">Transmembrane helix</keyword>
<dbReference type="Proteomes" id="UP001432180">
    <property type="component" value="Chromosome"/>
</dbReference>
<organism evidence="2 3">
    <name type="scientific">Thiorhodovibrio winogradskyi</name>
    <dbReference type="NCBI Taxonomy" id="77007"/>
    <lineage>
        <taxon>Bacteria</taxon>
        <taxon>Pseudomonadati</taxon>
        <taxon>Pseudomonadota</taxon>
        <taxon>Gammaproteobacteria</taxon>
        <taxon>Chromatiales</taxon>
        <taxon>Chromatiaceae</taxon>
        <taxon>Thiorhodovibrio</taxon>
    </lineage>
</organism>
<keyword evidence="1" id="KW-0472">Membrane</keyword>
<keyword evidence="1" id="KW-0812">Transmembrane</keyword>
<keyword evidence="3" id="KW-1185">Reference proteome</keyword>